<dbReference type="EC" id="2.4.2.-" evidence="1"/>
<sequence length="672" mass="76033">ARSGAPLIVAAIDFGTTFSGWACSFRSQFESDPSNVFVRPWNGFLFISSKAPTCVLIKPDGKTPDAFGFDAEYRYAELSENDSHKQWYFFQRFKLMLLNKPIHQDTMLVDQCGKPLPALRVLSLAIRYMVNDLRQWMDVNTQVSGFNLKDDIHWVLTVPAIWNDAAKDFMSLAAQEAGLLMTQITIVLEPVAASLFCIEDREQKERFEFLPGHKFLVLDAGGTDDIAVYEVCFGRKLKEVYKATGGFCGGAMVNKAFEEFLQECTGREAFERFKKENMEDFADLMRRFELIKRNVDTSFSGKKALFMPKPLIELVDAINGISFRELIQGSRYTRHADLAAGQKLLLDASIVHSFFKQSIDSIHILLAAALRQSATLGVDTIIMVGGYAESPILQEAIKTKFPGMKVIVSSEAGCAVLKGAVIFGHRPIEVSSLKQDSPTAFASDFQASWSKDLGKRGDQQTREPQRPSWSTMPSNWEPMKPDEIFRQVCLPNTGDEFKRVLSNFIQTLDNRKILFIYRIQSTFLWEHYCVKKKEMEKINGMNGAEEKILFHGTKPDIIESICAENLDMRLAGSNVGAILGHGTYFATAAKMSDCYATPDTKSGHRYMLQCRVLVGRWTKGEKGLRRPPEITESVSGGYRRRYNSCVDNVQNPRIFCIFDHVQYYPEYVLEYE</sequence>
<reference evidence="4" key="2">
    <citation type="submission" date="2020-11" db="EMBL/GenBank/DDBJ databases">
        <authorList>
            <person name="McCartney M.A."/>
            <person name="Auch B."/>
            <person name="Kono T."/>
            <person name="Mallez S."/>
            <person name="Becker A."/>
            <person name="Gohl D.M."/>
            <person name="Silverstein K.A.T."/>
            <person name="Koren S."/>
            <person name="Bechman K.B."/>
            <person name="Herman A."/>
            <person name="Abrahante J.E."/>
            <person name="Garbe J."/>
        </authorList>
    </citation>
    <scope>NUCLEOTIDE SEQUENCE</scope>
    <source>
        <strain evidence="4">Duluth1</strain>
        <tissue evidence="4">Whole animal</tissue>
    </source>
</reference>
<evidence type="ECO:0000256" key="2">
    <source>
        <dbReference type="SAM" id="MobiDB-lite"/>
    </source>
</evidence>
<feature type="domain" description="PARP catalytic" evidence="3">
    <location>
        <begin position="472"/>
        <end position="672"/>
    </location>
</feature>
<dbReference type="SUPFAM" id="SSF53067">
    <property type="entry name" value="Actin-like ATPase domain"/>
    <property type="match status" value="2"/>
</dbReference>
<keyword evidence="5" id="KW-1185">Reference proteome</keyword>
<evidence type="ECO:0000256" key="1">
    <source>
        <dbReference type="RuleBase" id="RU362114"/>
    </source>
</evidence>
<dbReference type="PROSITE" id="PS51059">
    <property type="entry name" value="PARP_CATALYTIC"/>
    <property type="match status" value="1"/>
</dbReference>
<comment type="caution">
    <text evidence="4">The sequence shown here is derived from an EMBL/GenBank/DDBJ whole genome shotgun (WGS) entry which is preliminary data.</text>
</comment>
<dbReference type="Gene3D" id="3.90.228.10">
    <property type="match status" value="1"/>
</dbReference>
<dbReference type="GO" id="GO:0003950">
    <property type="term" value="F:NAD+ poly-ADP-ribosyltransferase activity"/>
    <property type="evidence" value="ECO:0007669"/>
    <property type="project" value="UniProtKB-UniRule"/>
</dbReference>
<dbReference type="InterPro" id="IPR043129">
    <property type="entry name" value="ATPase_NBD"/>
</dbReference>
<dbReference type="Pfam" id="PF00644">
    <property type="entry name" value="PARP"/>
    <property type="match status" value="1"/>
</dbReference>
<evidence type="ECO:0000313" key="4">
    <source>
        <dbReference type="EMBL" id="KAH3772358.1"/>
    </source>
</evidence>
<dbReference type="EMBL" id="JAIWYP010000009">
    <property type="protein sequence ID" value="KAH3772358.1"/>
    <property type="molecule type" value="Genomic_DNA"/>
</dbReference>
<name>A0A9D4E3C6_DREPO</name>
<dbReference type="CDD" id="cd10229">
    <property type="entry name" value="ASKHA_NBD_HSP70_HSPA12"/>
    <property type="match status" value="1"/>
</dbReference>
<keyword evidence="1" id="KW-0520">NAD</keyword>
<accession>A0A9D4E3C6</accession>
<dbReference type="PANTHER" id="PTHR14187">
    <property type="entry name" value="ALPHA KINASE/ELONGATION FACTOR 2 KINASE"/>
    <property type="match status" value="1"/>
</dbReference>
<reference evidence="4" key="1">
    <citation type="journal article" date="2019" name="bioRxiv">
        <title>The Genome of the Zebra Mussel, Dreissena polymorpha: A Resource for Invasive Species Research.</title>
        <authorList>
            <person name="McCartney M.A."/>
            <person name="Auch B."/>
            <person name="Kono T."/>
            <person name="Mallez S."/>
            <person name="Zhang Y."/>
            <person name="Obille A."/>
            <person name="Becker A."/>
            <person name="Abrahante J.E."/>
            <person name="Garbe J."/>
            <person name="Badalamenti J.P."/>
            <person name="Herman A."/>
            <person name="Mangelson H."/>
            <person name="Liachko I."/>
            <person name="Sullivan S."/>
            <person name="Sone E.D."/>
            <person name="Koren S."/>
            <person name="Silverstein K.A.T."/>
            <person name="Beckman K.B."/>
            <person name="Gohl D.M."/>
        </authorList>
    </citation>
    <scope>NUCLEOTIDE SEQUENCE</scope>
    <source>
        <strain evidence="4">Duluth1</strain>
        <tissue evidence="4">Whole animal</tissue>
    </source>
</reference>
<dbReference type="PANTHER" id="PTHR14187:SF5">
    <property type="entry name" value="HEAT SHOCK 70 KDA PROTEIN 12A"/>
    <property type="match status" value="1"/>
</dbReference>
<evidence type="ECO:0000313" key="5">
    <source>
        <dbReference type="Proteomes" id="UP000828390"/>
    </source>
</evidence>
<organism evidence="4 5">
    <name type="scientific">Dreissena polymorpha</name>
    <name type="common">Zebra mussel</name>
    <name type="synonym">Mytilus polymorpha</name>
    <dbReference type="NCBI Taxonomy" id="45954"/>
    <lineage>
        <taxon>Eukaryota</taxon>
        <taxon>Metazoa</taxon>
        <taxon>Spiralia</taxon>
        <taxon>Lophotrochozoa</taxon>
        <taxon>Mollusca</taxon>
        <taxon>Bivalvia</taxon>
        <taxon>Autobranchia</taxon>
        <taxon>Heteroconchia</taxon>
        <taxon>Euheterodonta</taxon>
        <taxon>Imparidentia</taxon>
        <taxon>Neoheterodontei</taxon>
        <taxon>Myida</taxon>
        <taxon>Dreissenoidea</taxon>
        <taxon>Dreissenidae</taxon>
        <taxon>Dreissena</taxon>
    </lineage>
</organism>
<feature type="non-terminal residue" evidence="4">
    <location>
        <position position="672"/>
    </location>
</feature>
<dbReference type="InterPro" id="IPR012317">
    <property type="entry name" value="Poly(ADP-ribose)pol_cat_dom"/>
</dbReference>
<dbReference type="Proteomes" id="UP000828390">
    <property type="component" value="Unassembled WGS sequence"/>
</dbReference>
<proteinExistence type="predicted"/>
<evidence type="ECO:0000259" key="3">
    <source>
        <dbReference type="PROSITE" id="PS51059"/>
    </source>
</evidence>
<feature type="region of interest" description="Disordered" evidence="2">
    <location>
        <begin position="452"/>
        <end position="476"/>
    </location>
</feature>
<feature type="compositionally biased region" description="Basic and acidic residues" evidence="2">
    <location>
        <begin position="452"/>
        <end position="465"/>
    </location>
</feature>
<gene>
    <name evidence="4" type="ORF">DPMN_173695</name>
</gene>
<dbReference type="Gene3D" id="3.30.420.40">
    <property type="match status" value="1"/>
</dbReference>
<dbReference type="AlphaFoldDB" id="A0A9D4E3C6"/>
<keyword evidence="1" id="KW-0808">Transferase</keyword>
<protein>
    <recommendedName>
        <fullName evidence="1">Poly [ADP-ribose] polymerase</fullName>
        <shortName evidence="1">PARP</shortName>
        <ecNumber evidence="1">2.4.2.-</ecNumber>
    </recommendedName>
</protein>
<keyword evidence="1" id="KW-0328">Glycosyltransferase</keyword>
<dbReference type="SUPFAM" id="SSF56399">
    <property type="entry name" value="ADP-ribosylation"/>
    <property type="match status" value="1"/>
</dbReference>